<evidence type="ECO:0000256" key="4">
    <source>
        <dbReference type="ARBA" id="ARBA00022771"/>
    </source>
</evidence>
<dbReference type="InterPro" id="IPR001164">
    <property type="entry name" value="ArfGAP_dom"/>
</dbReference>
<evidence type="ECO:0000256" key="3">
    <source>
        <dbReference type="ARBA" id="ARBA00022737"/>
    </source>
</evidence>
<name>A0A482XA76_LAOST</name>
<dbReference type="SMART" id="SM00555">
    <property type="entry name" value="GIT"/>
    <property type="match status" value="2"/>
</dbReference>
<dbReference type="PROSITE" id="PS50115">
    <property type="entry name" value="ARFGAP"/>
    <property type="match status" value="1"/>
</dbReference>
<dbReference type="PRINTS" id="PR00405">
    <property type="entry name" value="REVINTRACTNG"/>
</dbReference>
<dbReference type="InterPro" id="IPR037278">
    <property type="entry name" value="ARFGAP/RecO"/>
</dbReference>
<dbReference type="AlphaFoldDB" id="A0A482XA76"/>
<dbReference type="GO" id="GO:0008270">
    <property type="term" value="F:zinc ion binding"/>
    <property type="evidence" value="ECO:0007669"/>
    <property type="project" value="UniProtKB-KW"/>
</dbReference>
<dbReference type="EMBL" id="QKKF02014716">
    <property type="protein sequence ID" value="RZF42579.1"/>
    <property type="molecule type" value="Genomic_DNA"/>
</dbReference>
<feature type="repeat" description="ANK" evidence="7">
    <location>
        <begin position="161"/>
        <end position="193"/>
    </location>
</feature>
<sequence length="646" mass="71847">MSSGKLGVRNLTELCADCGSLDPGWAVVNRGLLVCDECCSVHRSLGRHISQVKSLKRAYWPPTLLSMVHTLNNGGINSMWEALLNESKIIKKKPQPKDPVHPTKADFIRAKHQQLAFVVKSNDEDDDLNQQLHSIVRTGILETSMRLLAQGADPNYYHSEKGSRPLHVAAREGQISQVELLIVCGADPSALDKQGNTPENCARLSGHRDVSQRLIECLYEVPDRLAYFLCRRRPNHIQCGGGSGSHFIVPDPADCIDTPQLTKEARFKLQQLTNPSFEDLAMDVYDEVDRRETETLWQSIPASLQLGSVPFLPVNPDLSAMRNQGRQKLARFNPREFASLVIDILADSKRRQSPFPDSMHCRQPKDNSDDEPLYDSVASDDDYASPEQIAALVAANASGKPMPTMSTSSSLSTTESDAVQLPPSSPQHAAVRRSASQSASVAAVQPAVEDELRTQLAASQSMIGELTAQIQRLQTKVDEVTQENRELRSAVQQNSETETEPVLDVTRGVPPRPVSMYETRESLRAQSNIVGAMPQSEEVIRRTEQVTKRIQELWSTMQAPDSRHTFVPCAERIRVAVAELTAIFPHKPIDEVVRNALRQLNTSTVRLQAECANLESSSERVRTCAYNMAKANRQLLTRFQDPRQRT</sequence>
<reference evidence="11 12" key="1">
    <citation type="journal article" date="2017" name="Gigascience">
        <title>Genome sequence of the small brown planthopper, Laodelphax striatellus.</title>
        <authorList>
            <person name="Zhu J."/>
            <person name="Jiang F."/>
            <person name="Wang X."/>
            <person name="Yang P."/>
            <person name="Bao Y."/>
            <person name="Zhao W."/>
            <person name="Wang W."/>
            <person name="Lu H."/>
            <person name="Wang Q."/>
            <person name="Cui N."/>
            <person name="Li J."/>
            <person name="Chen X."/>
            <person name="Luo L."/>
            <person name="Yu J."/>
            <person name="Kang L."/>
            <person name="Cui F."/>
        </authorList>
    </citation>
    <scope>NUCLEOTIDE SEQUENCE [LARGE SCALE GENOMIC DNA]</scope>
    <source>
        <strain evidence="11">Lst14</strain>
    </source>
</reference>
<proteinExistence type="predicted"/>
<dbReference type="STRING" id="195883.A0A482XA76"/>
<dbReference type="GO" id="GO:0007420">
    <property type="term" value="P:brain development"/>
    <property type="evidence" value="ECO:0007669"/>
    <property type="project" value="InterPro"/>
</dbReference>
<evidence type="ECO:0000259" key="10">
    <source>
        <dbReference type="PROSITE" id="PS50115"/>
    </source>
</evidence>
<dbReference type="SUPFAM" id="SSF57863">
    <property type="entry name" value="ArfGap/RecO-like zinc finger"/>
    <property type="match status" value="1"/>
</dbReference>
<dbReference type="Gene3D" id="1.25.40.20">
    <property type="entry name" value="Ankyrin repeat-containing domain"/>
    <property type="match status" value="1"/>
</dbReference>
<dbReference type="SMR" id="A0A482XA76"/>
<dbReference type="InParanoid" id="A0A482XA76"/>
<dbReference type="InterPro" id="IPR013724">
    <property type="entry name" value="GIT_SHD"/>
</dbReference>
<dbReference type="GO" id="GO:0008277">
    <property type="term" value="P:regulation of G protein-coupled receptor signaling pathway"/>
    <property type="evidence" value="ECO:0007669"/>
    <property type="project" value="TreeGrafter"/>
</dbReference>
<dbReference type="CDD" id="cd08833">
    <property type="entry name" value="ArfGap_GIT"/>
    <property type="match status" value="1"/>
</dbReference>
<keyword evidence="6 7" id="KW-0040">ANK repeat</keyword>
<dbReference type="Gene3D" id="1.10.220.150">
    <property type="entry name" value="Arf GTPase activating protein"/>
    <property type="match status" value="1"/>
</dbReference>
<keyword evidence="4 8" id="KW-0863">Zinc-finger</keyword>
<dbReference type="InterPro" id="IPR047161">
    <property type="entry name" value="GIT-like"/>
</dbReference>
<feature type="region of interest" description="Disordered" evidence="9">
    <location>
        <begin position="395"/>
        <end position="434"/>
    </location>
</feature>
<keyword evidence="3" id="KW-0677">Repeat</keyword>
<evidence type="ECO:0000256" key="1">
    <source>
        <dbReference type="ARBA" id="ARBA00022468"/>
    </source>
</evidence>
<dbReference type="GO" id="GO:0032012">
    <property type="term" value="P:regulation of ARF protein signal transduction"/>
    <property type="evidence" value="ECO:0007669"/>
    <property type="project" value="InterPro"/>
</dbReference>
<dbReference type="InterPro" id="IPR036770">
    <property type="entry name" value="Ankyrin_rpt-contain_sf"/>
</dbReference>
<feature type="compositionally biased region" description="Acidic residues" evidence="9">
    <location>
        <begin position="368"/>
        <end position="380"/>
    </location>
</feature>
<keyword evidence="5" id="KW-0862">Zinc</keyword>
<dbReference type="Proteomes" id="UP000291343">
    <property type="component" value="Unassembled WGS sequence"/>
</dbReference>
<feature type="compositionally biased region" description="Low complexity" evidence="9">
    <location>
        <begin position="404"/>
        <end position="416"/>
    </location>
</feature>
<dbReference type="Pfam" id="PF08518">
    <property type="entry name" value="GIT_SHD"/>
    <property type="match status" value="2"/>
</dbReference>
<dbReference type="Pfam" id="PF01412">
    <property type="entry name" value="ArfGap"/>
    <property type="match status" value="1"/>
</dbReference>
<gene>
    <name evidence="11" type="ORF">LSTR_LSTR001374</name>
</gene>
<dbReference type="OrthoDB" id="5588096at2759"/>
<dbReference type="SMART" id="SM00105">
    <property type="entry name" value="ArfGap"/>
    <property type="match status" value="1"/>
</dbReference>
<dbReference type="InterPro" id="IPR002110">
    <property type="entry name" value="Ankyrin_rpt"/>
</dbReference>
<evidence type="ECO:0000256" key="2">
    <source>
        <dbReference type="ARBA" id="ARBA00022723"/>
    </source>
</evidence>
<dbReference type="GO" id="GO:0005096">
    <property type="term" value="F:GTPase activator activity"/>
    <property type="evidence" value="ECO:0007669"/>
    <property type="project" value="UniProtKB-KW"/>
</dbReference>
<dbReference type="InterPro" id="IPR038508">
    <property type="entry name" value="ArfGAP_dom_sf"/>
</dbReference>
<keyword evidence="2" id="KW-0479">Metal-binding</keyword>
<dbReference type="FunCoup" id="A0A482XA76">
    <property type="interactions" value="990"/>
</dbReference>
<dbReference type="Gene3D" id="1.20.120.330">
    <property type="entry name" value="Nucleotidyltransferases domain 2"/>
    <property type="match status" value="1"/>
</dbReference>
<evidence type="ECO:0000256" key="9">
    <source>
        <dbReference type="SAM" id="MobiDB-lite"/>
    </source>
</evidence>
<dbReference type="PROSITE" id="PS50088">
    <property type="entry name" value="ANK_REPEAT"/>
    <property type="match status" value="1"/>
</dbReference>
<feature type="domain" description="Arf-GAP" evidence="10">
    <location>
        <begin position="1"/>
        <end position="125"/>
    </location>
</feature>
<evidence type="ECO:0000256" key="6">
    <source>
        <dbReference type="ARBA" id="ARBA00023043"/>
    </source>
</evidence>
<dbReference type="Pfam" id="PF12205">
    <property type="entry name" value="GIT1_C"/>
    <property type="match status" value="1"/>
</dbReference>
<comment type="caution">
    <text evidence="11">The sequence shown here is derived from an EMBL/GenBank/DDBJ whole genome shotgun (WGS) entry which is preliminary data.</text>
</comment>
<organism evidence="11 12">
    <name type="scientific">Laodelphax striatellus</name>
    <name type="common">Small brown planthopper</name>
    <name type="synonym">Delphax striatella</name>
    <dbReference type="NCBI Taxonomy" id="195883"/>
    <lineage>
        <taxon>Eukaryota</taxon>
        <taxon>Metazoa</taxon>
        <taxon>Ecdysozoa</taxon>
        <taxon>Arthropoda</taxon>
        <taxon>Hexapoda</taxon>
        <taxon>Insecta</taxon>
        <taxon>Pterygota</taxon>
        <taxon>Neoptera</taxon>
        <taxon>Paraneoptera</taxon>
        <taxon>Hemiptera</taxon>
        <taxon>Auchenorrhyncha</taxon>
        <taxon>Fulgoroidea</taxon>
        <taxon>Delphacidae</taxon>
        <taxon>Criomorphinae</taxon>
        <taxon>Laodelphax</taxon>
    </lineage>
</organism>
<accession>A0A482XA76</accession>
<dbReference type="GO" id="GO:0031267">
    <property type="term" value="F:small GTPase binding"/>
    <property type="evidence" value="ECO:0007669"/>
    <property type="project" value="TreeGrafter"/>
</dbReference>
<dbReference type="GO" id="GO:0036465">
    <property type="term" value="P:synaptic vesicle recycling"/>
    <property type="evidence" value="ECO:0007669"/>
    <property type="project" value="TreeGrafter"/>
</dbReference>
<dbReference type="Pfam" id="PF12796">
    <property type="entry name" value="Ank_2"/>
    <property type="match status" value="1"/>
</dbReference>
<dbReference type="PANTHER" id="PTHR46097">
    <property type="entry name" value="G PROTEIN-COUPLED RECEPTOR KINASE INTERACTING ARFGAP"/>
    <property type="match status" value="1"/>
</dbReference>
<feature type="region of interest" description="Disordered" evidence="9">
    <location>
        <begin position="351"/>
        <end position="380"/>
    </location>
</feature>
<evidence type="ECO:0000313" key="11">
    <source>
        <dbReference type="EMBL" id="RZF42579.1"/>
    </source>
</evidence>
<evidence type="ECO:0000313" key="12">
    <source>
        <dbReference type="Proteomes" id="UP000291343"/>
    </source>
</evidence>
<dbReference type="PANTHER" id="PTHR46097:SF3">
    <property type="entry name" value="ARF GTPASE-ACTIVATING PROTEIN GIT"/>
    <property type="match status" value="1"/>
</dbReference>
<dbReference type="SUPFAM" id="SSF48403">
    <property type="entry name" value="Ankyrin repeat"/>
    <property type="match status" value="1"/>
</dbReference>
<keyword evidence="1" id="KW-0343">GTPase activation</keyword>
<dbReference type="GO" id="GO:0098793">
    <property type="term" value="C:presynapse"/>
    <property type="evidence" value="ECO:0007669"/>
    <property type="project" value="GOC"/>
</dbReference>
<protein>
    <recommendedName>
        <fullName evidence="10">Arf-GAP domain-containing protein</fullName>
    </recommendedName>
</protein>
<feature type="region of interest" description="Disordered" evidence="9">
    <location>
        <begin position="489"/>
        <end position="513"/>
    </location>
</feature>
<keyword evidence="12" id="KW-1185">Reference proteome</keyword>
<evidence type="ECO:0000256" key="7">
    <source>
        <dbReference type="PROSITE-ProRule" id="PRU00023"/>
    </source>
</evidence>
<evidence type="ECO:0000256" key="5">
    <source>
        <dbReference type="ARBA" id="ARBA00022833"/>
    </source>
</evidence>
<dbReference type="InterPro" id="IPR022018">
    <property type="entry name" value="GIT1_C"/>
</dbReference>
<dbReference type="PROSITE" id="PS50297">
    <property type="entry name" value="ANK_REP_REGION"/>
    <property type="match status" value="1"/>
</dbReference>
<evidence type="ECO:0000256" key="8">
    <source>
        <dbReference type="PROSITE-ProRule" id="PRU00288"/>
    </source>
</evidence>